<feature type="transmembrane region" description="Helical" evidence="1">
    <location>
        <begin position="108"/>
        <end position="130"/>
    </location>
</feature>
<accession>X0UBA2</accession>
<keyword evidence="1" id="KW-1133">Transmembrane helix</keyword>
<evidence type="ECO:0000313" key="2">
    <source>
        <dbReference type="EMBL" id="GAF85770.1"/>
    </source>
</evidence>
<protein>
    <recommendedName>
        <fullName evidence="3">Small multi-drug export protein</fullName>
    </recommendedName>
</protein>
<keyword evidence="1" id="KW-0812">Transmembrane</keyword>
<dbReference type="InterPro" id="IPR009577">
    <property type="entry name" value="Sm_multidrug_ex"/>
</dbReference>
<organism evidence="2">
    <name type="scientific">marine sediment metagenome</name>
    <dbReference type="NCBI Taxonomy" id="412755"/>
    <lineage>
        <taxon>unclassified sequences</taxon>
        <taxon>metagenomes</taxon>
        <taxon>ecological metagenomes</taxon>
    </lineage>
</organism>
<dbReference type="Pfam" id="PF06695">
    <property type="entry name" value="Sm_multidrug_ex"/>
    <property type="match status" value="1"/>
</dbReference>
<dbReference type="EMBL" id="BARS01001188">
    <property type="protein sequence ID" value="GAF85770.1"/>
    <property type="molecule type" value="Genomic_DNA"/>
</dbReference>
<dbReference type="AlphaFoldDB" id="X0UBA2"/>
<evidence type="ECO:0000256" key="1">
    <source>
        <dbReference type="SAM" id="Phobius"/>
    </source>
</evidence>
<name>X0UBA2_9ZZZZ</name>
<comment type="caution">
    <text evidence="2">The sequence shown here is derived from an EMBL/GenBank/DDBJ whole genome shotgun (WGS) entry which is preliminary data.</text>
</comment>
<evidence type="ECO:0008006" key="3">
    <source>
        <dbReference type="Google" id="ProtNLM"/>
    </source>
</evidence>
<feature type="transmembrane region" description="Helical" evidence="1">
    <location>
        <begin position="142"/>
        <end position="162"/>
    </location>
</feature>
<proteinExistence type="predicted"/>
<keyword evidence="1" id="KW-0472">Membrane</keyword>
<feature type="transmembrane region" description="Helical" evidence="1">
    <location>
        <begin position="23"/>
        <end position="46"/>
    </location>
</feature>
<feature type="non-terminal residue" evidence="2">
    <location>
        <position position="1"/>
    </location>
</feature>
<gene>
    <name evidence="2" type="ORF">S01H1_02464</name>
</gene>
<feature type="transmembrane region" description="Helical" evidence="1">
    <location>
        <begin position="78"/>
        <end position="102"/>
    </location>
</feature>
<reference evidence="2" key="1">
    <citation type="journal article" date="2014" name="Front. Microbiol.">
        <title>High frequency of phylogenetically diverse reductive dehalogenase-homologous genes in deep subseafloor sedimentary metagenomes.</title>
        <authorList>
            <person name="Kawai M."/>
            <person name="Futagami T."/>
            <person name="Toyoda A."/>
            <person name="Takaki Y."/>
            <person name="Nishi S."/>
            <person name="Hori S."/>
            <person name="Arai W."/>
            <person name="Tsubouchi T."/>
            <person name="Morono Y."/>
            <person name="Uchiyama I."/>
            <person name="Ito T."/>
            <person name="Fujiyama A."/>
            <person name="Inagaki F."/>
            <person name="Takami H."/>
        </authorList>
    </citation>
    <scope>NUCLEOTIDE SEQUENCE</scope>
    <source>
        <strain evidence="2">Expedition CK06-06</strain>
    </source>
</reference>
<sequence length="173" mass="19888">EIMFGRAASMTFGYSLGLGHSTVIPICIIIETILVLIFYPLFVFSWRHLLVIKWLKNIFERIHKAAETHKDKVQRYGIIGLFIFVWFPFWMTGPVVGCVIGFLLGLRVWLNITVVLTGTYAAIFGWAFFLRQFHDRVASYSSYAAMVIMALLVIIIIVGHLLHRTLHENKNKT</sequence>